<name>A0A061JCQ8_TRYRA</name>
<dbReference type="PANTHER" id="PTHR45748:SF7">
    <property type="entry name" value="1-PHOSPHATIDYLINOSITOL 3-PHOSPHATE 5-KINASE-RELATED"/>
    <property type="match status" value="1"/>
</dbReference>
<dbReference type="GO" id="GO:0000285">
    <property type="term" value="F:1-phosphatidylinositol-3-phosphate 5-kinase activity"/>
    <property type="evidence" value="ECO:0007669"/>
    <property type="project" value="InterPro"/>
</dbReference>
<dbReference type="InterPro" id="IPR044769">
    <property type="entry name" value="PIKfyve_PIPKc"/>
</dbReference>
<feature type="compositionally biased region" description="Acidic residues" evidence="4">
    <location>
        <begin position="33"/>
        <end position="48"/>
    </location>
</feature>
<dbReference type="PROSITE" id="PS51455">
    <property type="entry name" value="PIPK"/>
    <property type="match status" value="1"/>
</dbReference>
<evidence type="ECO:0000313" key="6">
    <source>
        <dbReference type="EMBL" id="ESL11906.1"/>
    </source>
</evidence>
<dbReference type="SMART" id="SM00330">
    <property type="entry name" value="PIPKc"/>
    <property type="match status" value="1"/>
</dbReference>
<dbReference type="VEuPathDB" id="TriTrypDB:TRSC58_00335"/>
<keyword evidence="7" id="KW-1185">Reference proteome</keyword>
<evidence type="ECO:0000313" key="7">
    <source>
        <dbReference type="Proteomes" id="UP000031737"/>
    </source>
</evidence>
<keyword evidence="3" id="KW-0808">Transferase</keyword>
<dbReference type="OrthoDB" id="158357at2759"/>
<dbReference type="Gene3D" id="3.30.800.10">
    <property type="entry name" value="Phosphatidylinositol Phosphate Kinase II Beta"/>
    <property type="match status" value="1"/>
</dbReference>
<evidence type="ECO:0000256" key="4">
    <source>
        <dbReference type="SAM" id="MobiDB-lite"/>
    </source>
</evidence>
<feature type="region of interest" description="Disordered" evidence="4">
    <location>
        <begin position="16"/>
        <end position="57"/>
    </location>
</feature>
<dbReference type="InterPro" id="IPR027483">
    <property type="entry name" value="PInositol-4-P-4/5-kinase_C_sf"/>
</dbReference>
<evidence type="ECO:0000259" key="5">
    <source>
        <dbReference type="PROSITE" id="PS51455"/>
    </source>
</evidence>
<keyword evidence="3 6" id="KW-0418">Kinase</keyword>
<dbReference type="SUPFAM" id="SSF56104">
    <property type="entry name" value="SAICAR synthase-like"/>
    <property type="match status" value="1"/>
</dbReference>
<accession>A0A061JCQ8</accession>
<organism evidence="6 7">
    <name type="scientific">Trypanosoma rangeli SC58</name>
    <dbReference type="NCBI Taxonomy" id="429131"/>
    <lineage>
        <taxon>Eukaryota</taxon>
        <taxon>Discoba</taxon>
        <taxon>Euglenozoa</taxon>
        <taxon>Kinetoplastea</taxon>
        <taxon>Metakinetoplastina</taxon>
        <taxon>Trypanosomatida</taxon>
        <taxon>Trypanosomatidae</taxon>
        <taxon>Trypanosoma</taxon>
        <taxon>Herpetosoma</taxon>
    </lineage>
</organism>
<dbReference type="Proteomes" id="UP000031737">
    <property type="component" value="Unassembled WGS sequence"/>
</dbReference>
<proteinExistence type="predicted"/>
<evidence type="ECO:0000256" key="3">
    <source>
        <dbReference type="PROSITE-ProRule" id="PRU00781"/>
    </source>
</evidence>
<dbReference type="EMBL" id="AUPL01000335">
    <property type="protein sequence ID" value="ESL11906.1"/>
    <property type="molecule type" value="Genomic_DNA"/>
</dbReference>
<protein>
    <submittedName>
        <fullName evidence="6">Phosphatidylinositol phosphate kinase</fullName>
    </submittedName>
</protein>
<sequence>MFDLGVRCAELHPIPVSVTRGSDSSSGGRAEGSTEEEAEEDEEKEEDYAPAAWGEASSADSRQCGAYMQFVTHSPRAEDRLETLSMNTGVAFPHEVLSFNEKYDDLMVDNIIVNTVFLEYVAGGLPGEETVGGAAAAPNYSVRQSREVLPFYKEGDETLLEFLTERAKEGDSVRLIVHANKRIWVKTSTDFNNVHIGRAEFGQAGSPLPLALARSFASPHAPGTAVDGAYVLLVKGYVVCKDCFHGMGSSSAGPPAAACSPHTLNLSWGAFLELLIYGSSAFTVSCRHDPSQGMYVSFCVFPRTRRVVMVNIVVEPLTVYDIVTPPVTMPACVDAAEMYLKSEKEELLRSVGSIAAAAQAMTASQAQQQQLLQQLKSSSPPSPSLQSPQSRSIKPSLASLLGRCCSASGGTAEFDAEKGALLLRWAEELLQLIPLLKTREELTLLRLNELADLMAEFLEWYKHGIVLAERRSGRPPSLVEPTAFEDHNWAYCPRDNCALRLNEPSSLVALALQASSLSPGSRRECLSGPVRSDLRLFTQPASRECVPSEQEAAVADTADGGASHTEMEEQTQVLLEDSMAVMLGIEPSPSPELQAPRVFIRSAGDALGLLANRSPAPKTTFKHAMGVILPWDKAGAATVTVEVMFPEQFAALQYLYTRGHVEEMLVSLSRSRAFKPQGGKTNSEFFITLDQRFLMKQLKQAELRHFAEFGPHYFSHMSRVYGNPERHSEHGIASPRGSVLSKIFGVFSVHVKRTKRFSETPAEVRYYVVMENVFFSHQTDVTYDLKGSQRNRTAAGGSSVLLDQDLASTLRDGTFFYCTNDVKSLLMDSLTGDAHLLAASSIMDYSLIAALSKETRQISLGVIDYLHPYTGAKVIESKVKASIDTVLGHAGRDPTIIDPASYRTRFTRRLGGYFCGVPDKTFAARRAMAKDRHRGTQ</sequence>
<comment type="caution">
    <text evidence="6">The sequence shown here is derived from an EMBL/GenBank/DDBJ whole genome shotgun (WGS) entry which is preliminary data.</text>
</comment>
<dbReference type="InterPro" id="IPR027484">
    <property type="entry name" value="PInositol-4-P-5-kinase_N"/>
</dbReference>
<feature type="region of interest" description="Disordered" evidence="4">
    <location>
        <begin position="371"/>
        <end position="391"/>
    </location>
</feature>
<dbReference type="GO" id="GO:0046854">
    <property type="term" value="P:phosphatidylinositol phosphate biosynthetic process"/>
    <property type="evidence" value="ECO:0007669"/>
    <property type="project" value="TreeGrafter"/>
</dbReference>
<dbReference type="Gene3D" id="3.30.810.10">
    <property type="entry name" value="2-Layer Sandwich"/>
    <property type="match status" value="1"/>
</dbReference>
<dbReference type="AlphaFoldDB" id="A0A061JCQ8"/>
<reference evidence="6 7" key="1">
    <citation type="submission" date="2013-07" db="EMBL/GenBank/DDBJ databases">
        <authorList>
            <person name="Stoco P.H."/>
            <person name="Wagner G."/>
            <person name="Gerber A."/>
            <person name="Zaha A."/>
            <person name="Thompson C."/>
            <person name="Bartholomeu D.C."/>
            <person name="Luckemeyer D.D."/>
            <person name="Bahia D."/>
            <person name="Loreto E."/>
            <person name="Prestes E.B."/>
            <person name="Lima F.M."/>
            <person name="Rodrigues-Luiz G."/>
            <person name="Vallejo G.A."/>
            <person name="Filho J.F."/>
            <person name="Monteiro K.M."/>
            <person name="Tyler K.M."/>
            <person name="de Almeida L.G."/>
            <person name="Ortiz M.F."/>
            <person name="Siervo M.A."/>
            <person name="de Moraes M.H."/>
            <person name="Cunha O.L."/>
            <person name="Mendonca-Neto R."/>
            <person name="Silva R."/>
            <person name="Teixeira S.M."/>
            <person name="Murta S.M."/>
            <person name="Sincero T.C."/>
            <person name="Mendes T.A."/>
            <person name="Urmenyi T.P."/>
            <person name="Silva V.G."/>
            <person name="da Rocha W.D."/>
            <person name="Andersson B."/>
            <person name="Romanha A.J."/>
            <person name="Steindel M."/>
            <person name="de Vasconcelos A.T."/>
            <person name="Grisard E.C."/>
        </authorList>
    </citation>
    <scope>NUCLEOTIDE SEQUENCE [LARGE SCALE GENOMIC DNA]</scope>
    <source>
        <strain evidence="6 7">SC58</strain>
    </source>
</reference>
<gene>
    <name evidence="6" type="ORF">TRSC58_00335</name>
</gene>
<evidence type="ECO:0000256" key="1">
    <source>
        <dbReference type="ARBA" id="ARBA00022741"/>
    </source>
</evidence>
<evidence type="ECO:0000256" key="2">
    <source>
        <dbReference type="ARBA" id="ARBA00022840"/>
    </source>
</evidence>
<dbReference type="GO" id="GO:0005524">
    <property type="term" value="F:ATP binding"/>
    <property type="evidence" value="ECO:0007669"/>
    <property type="project" value="UniProtKB-UniRule"/>
</dbReference>
<keyword evidence="2 3" id="KW-0067">ATP-binding</keyword>
<dbReference type="GO" id="GO:0010008">
    <property type="term" value="C:endosome membrane"/>
    <property type="evidence" value="ECO:0007669"/>
    <property type="project" value="TreeGrafter"/>
</dbReference>
<dbReference type="Pfam" id="PF01504">
    <property type="entry name" value="PIP5K"/>
    <property type="match status" value="1"/>
</dbReference>
<dbReference type="CDD" id="cd17300">
    <property type="entry name" value="PIPKc_PIKfyve"/>
    <property type="match status" value="1"/>
</dbReference>
<feature type="domain" description="PIPK" evidence="5">
    <location>
        <begin position="563"/>
        <end position="914"/>
    </location>
</feature>
<dbReference type="PANTHER" id="PTHR45748">
    <property type="entry name" value="1-PHOSPHATIDYLINOSITOL 3-PHOSPHATE 5-KINASE-RELATED"/>
    <property type="match status" value="1"/>
</dbReference>
<keyword evidence="1 3" id="KW-0547">Nucleotide-binding</keyword>
<dbReference type="InterPro" id="IPR002498">
    <property type="entry name" value="PInositol-4-P-4/5-kinase_core"/>
</dbReference>